<evidence type="ECO:0000313" key="2">
    <source>
        <dbReference type="EMBL" id="WOO40422.1"/>
    </source>
</evidence>
<dbReference type="KEGG" id="puo:RZN69_17520"/>
<dbReference type="EMBL" id="CP136920">
    <property type="protein sequence ID" value="WOO40373.1"/>
    <property type="molecule type" value="Genomic_DNA"/>
</dbReference>
<evidence type="ECO:0000313" key="3">
    <source>
        <dbReference type="EMBL" id="WOO40471.1"/>
    </source>
</evidence>
<evidence type="ECO:0000313" key="4">
    <source>
        <dbReference type="EMBL" id="WOO40520.1"/>
    </source>
</evidence>
<sequence>MISWRFKGSRRIEDEVTVSRLNELIEQSNRGAPGNGHKGLRITQTPLGWVAELTARSESTVREDHPWKPYSAGNANNALAVKLIPGTINNELPNNWNGEITLNGNAEGRVVYLETNITQQGEVTGATIEESSTVPVTQAPSNNGNIPTTLYTILFSYDSSENAPTAFYSAVKTNLRVETGASESGCSTIYRNAVIVAA</sequence>
<proteinExistence type="predicted"/>
<gene>
    <name evidence="1" type="ORF">RZN69_17275</name>
    <name evidence="2" type="ORF">RZN69_17520</name>
    <name evidence="3" type="ORF">RZN69_17765</name>
    <name evidence="4" type="ORF">RZN69_18010</name>
</gene>
<dbReference type="KEGG" id="puo:RZN69_17275"/>
<dbReference type="EMBL" id="CP136920">
    <property type="protein sequence ID" value="WOO40422.1"/>
    <property type="molecule type" value="Genomic_DNA"/>
</dbReference>
<keyword evidence="5" id="KW-1185">Reference proteome</keyword>
<dbReference type="KEGG" id="puo:RZN69_17765"/>
<dbReference type="KEGG" id="puo:RZN69_18010"/>
<evidence type="ECO:0000313" key="1">
    <source>
        <dbReference type="EMBL" id="WOO40373.1"/>
    </source>
</evidence>
<dbReference type="EMBL" id="CP136920">
    <property type="protein sequence ID" value="WOO40471.1"/>
    <property type="molecule type" value="Genomic_DNA"/>
</dbReference>
<dbReference type="EMBL" id="CP136920">
    <property type="protein sequence ID" value="WOO40520.1"/>
    <property type="molecule type" value="Genomic_DNA"/>
</dbReference>
<accession>A0AAQ3L738</accession>
<protein>
    <submittedName>
        <fullName evidence="4">Uncharacterized protein</fullName>
    </submittedName>
</protein>
<evidence type="ECO:0000313" key="5">
    <source>
        <dbReference type="Proteomes" id="UP001304300"/>
    </source>
</evidence>
<dbReference type="AlphaFoldDB" id="A0AAQ3L738"/>
<organism evidence="4 5">
    <name type="scientific">Rubellicoccus peritrichatus</name>
    <dbReference type="NCBI Taxonomy" id="3080537"/>
    <lineage>
        <taxon>Bacteria</taxon>
        <taxon>Pseudomonadati</taxon>
        <taxon>Verrucomicrobiota</taxon>
        <taxon>Opitutia</taxon>
        <taxon>Puniceicoccales</taxon>
        <taxon>Cerasicoccaceae</taxon>
        <taxon>Rubellicoccus</taxon>
    </lineage>
</organism>
<reference evidence="4 5" key="1">
    <citation type="submission" date="2023-10" db="EMBL/GenBank/DDBJ databases">
        <title>Rubellicoccus peritrichatus gen. nov., sp. nov., isolated from an algae of coral reef tank.</title>
        <authorList>
            <person name="Luo J."/>
        </authorList>
    </citation>
    <scope>NUCLEOTIDE SEQUENCE [LARGE SCALE GENOMIC DNA]</scope>
    <source>
        <strain evidence="4 5">CR14</strain>
    </source>
</reference>
<name>A0AAQ3L738_9BACT</name>
<dbReference type="RefSeq" id="WP_317832589.1">
    <property type="nucleotide sequence ID" value="NZ_CP136920.1"/>
</dbReference>
<dbReference type="Proteomes" id="UP001304300">
    <property type="component" value="Chromosome"/>
</dbReference>